<evidence type="ECO:0000313" key="1">
    <source>
        <dbReference type="EMBL" id="KRN44121.1"/>
    </source>
</evidence>
<proteinExistence type="predicted"/>
<evidence type="ECO:0000313" key="2">
    <source>
        <dbReference type="Proteomes" id="UP000051639"/>
    </source>
</evidence>
<dbReference type="PATRIC" id="fig|148604.4.peg.845"/>
<keyword evidence="2" id="KW-1185">Reference proteome</keyword>
<sequence>MTNGQPLVVNRTLKEMVNEFAEAKQIWQLDTKCFYLDSCHCPIAYVAGRHALVPSQGIRDENVVYYMSEKMAHHHFDRKLGGMILCFKDPAYDQEIKLLLDVASLRFEKILRKVDKIAARQESINRQAQEWLGLMEKVTWHESKQQNSDFLEWQKIWTSNMLEDFCEKMFGQPCHEACEEYMKHYFHRPYRI</sequence>
<gene>
    <name evidence="1" type="ORF">IV41_GL000819</name>
</gene>
<dbReference type="AlphaFoldDB" id="A0A0R2GT84"/>
<organism evidence="1 2">
    <name type="scientific">Limosilactobacillus ingluviei</name>
    <dbReference type="NCBI Taxonomy" id="148604"/>
    <lineage>
        <taxon>Bacteria</taxon>
        <taxon>Bacillati</taxon>
        <taxon>Bacillota</taxon>
        <taxon>Bacilli</taxon>
        <taxon>Lactobacillales</taxon>
        <taxon>Lactobacillaceae</taxon>
        <taxon>Limosilactobacillus</taxon>
    </lineage>
</organism>
<name>A0A0R2GT84_9LACO</name>
<dbReference type="EMBL" id="JQBA01000022">
    <property type="protein sequence ID" value="KRN44121.1"/>
    <property type="molecule type" value="Genomic_DNA"/>
</dbReference>
<comment type="caution">
    <text evidence="1">The sequence shown here is derived from an EMBL/GenBank/DDBJ whole genome shotgun (WGS) entry which is preliminary data.</text>
</comment>
<protein>
    <submittedName>
        <fullName evidence="1">Uncharacterized protein</fullName>
    </submittedName>
</protein>
<dbReference type="Proteomes" id="UP000051639">
    <property type="component" value="Unassembled WGS sequence"/>
</dbReference>
<accession>A0A0R2GT84</accession>
<reference evidence="1 2" key="1">
    <citation type="journal article" date="2015" name="Genome Announc.">
        <title>Expanding the biotechnology potential of lactobacilli through comparative genomics of 213 strains and associated genera.</title>
        <authorList>
            <person name="Sun Z."/>
            <person name="Harris H.M."/>
            <person name="McCann A."/>
            <person name="Guo C."/>
            <person name="Argimon S."/>
            <person name="Zhang W."/>
            <person name="Yang X."/>
            <person name="Jeffery I.B."/>
            <person name="Cooney J.C."/>
            <person name="Kagawa T.F."/>
            <person name="Liu W."/>
            <person name="Song Y."/>
            <person name="Salvetti E."/>
            <person name="Wrobel A."/>
            <person name="Rasinkangas P."/>
            <person name="Parkhill J."/>
            <person name="Rea M.C."/>
            <person name="O'Sullivan O."/>
            <person name="Ritari J."/>
            <person name="Douillard F.P."/>
            <person name="Paul Ross R."/>
            <person name="Yang R."/>
            <person name="Briner A.E."/>
            <person name="Felis G.E."/>
            <person name="de Vos W.M."/>
            <person name="Barrangou R."/>
            <person name="Klaenhammer T.R."/>
            <person name="Caufield P.W."/>
            <person name="Cui Y."/>
            <person name="Zhang H."/>
            <person name="O'Toole P.W."/>
        </authorList>
    </citation>
    <scope>NUCLEOTIDE SEQUENCE [LARGE SCALE GENOMIC DNA]</scope>
    <source>
        <strain evidence="1 2">DSM 14792</strain>
    </source>
</reference>